<dbReference type="PIRSF" id="PIRSF000097">
    <property type="entry name" value="AKR"/>
    <property type="match status" value="1"/>
</dbReference>
<comment type="similarity">
    <text evidence="1">Belongs to the aldo/keto reductase family.</text>
</comment>
<dbReference type="PANTHER" id="PTHR43827:SF3">
    <property type="entry name" value="NADP-DEPENDENT OXIDOREDUCTASE DOMAIN-CONTAINING PROTEIN"/>
    <property type="match status" value="1"/>
</dbReference>
<evidence type="ECO:0000313" key="5">
    <source>
        <dbReference type="EMBL" id="GGO46070.1"/>
    </source>
</evidence>
<protein>
    <submittedName>
        <fullName evidence="5">Oxidoreductase</fullName>
    </submittedName>
</protein>
<dbReference type="PANTHER" id="PTHR43827">
    <property type="entry name" value="2,5-DIKETO-D-GLUCONIC ACID REDUCTASE"/>
    <property type="match status" value="1"/>
</dbReference>
<dbReference type="Pfam" id="PF00248">
    <property type="entry name" value="Aldo_ket_red"/>
    <property type="match status" value="1"/>
</dbReference>
<organism evidence="5 6">
    <name type="scientific">Citricoccus zhacaiensis</name>
    <dbReference type="NCBI Taxonomy" id="489142"/>
    <lineage>
        <taxon>Bacteria</taxon>
        <taxon>Bacillati</taxon>
        <taxon>Actinomycetota</taxon>
        <taxon>Actinomycetes</taxon>
        <taxon>Micrococcales</taxon>
        <taxon>Micrococcaceae</taxon>
        <taxon>Citricoccus</taxon>
    </lineage>
</organism>
<keyword evidence="3" id="KW-0560">Oxidoreductase</keyword>
<dbReference type="InterPro" id="IPR018170">
    <property type="entry name" value="Aldo/ket_reductase_CS"/>
</dbReference>
<evidence type="ECO:0000259" key="4">
    <source>
        <dbReference type="Pfam" id="PF00248"/>
    </source>
</evidence>
<dbReference type="PROSITE" id="PS00063">
    <property type="entry name" value="ALDOKETO_REDUCTASE_3"/>
    <property type="match status" value="1"/>
</dbReference>
<dbReference type="RefSeq" id="WP_188806041.1">
    <property type="nucleotide sequence ID" value="NZ_BAAAOU010000011.1"/>
</dbReference>
<name>A0ABQ2M1K4_9MICC</name>
<reference evidence="6" key="1">
    <citation type="journal article" date="2019" name="Int. J. Syst. Evol. Microbiol.">
        <title>The Global Catalogue of Microorganisms (GCM) 10K type strain sequencing project: providing services to taxonomists for standard genome sequencing and annotation.</title>
        <authorList>
            <consortium name="The Broad Institute Genomics Platform"/>
            <consortium name="The Broad Institute Genome Sequencing Center for Infectious Disease"/>
            <person name="Wu L."/>
            <person name="Ma J."/>
        </authorList>
    </citation>
    <scope>NUCLEOTIDE SEQUENCE [LARGE SCALE GENOMIC DNA]</scope>
    <source>
        <strain evidence="6">CGMCC 1.7064</strain>
    </source>
</reference>
<evidence type="ECO:0000313" key="6">
    <source>
        <dbReference type="Proteomes" id="UP000642509"/>
    </source>
</evidence>
<dbReference type="EMBL" id="BMLQ01000005">
    <property type="protein sequence ID" value="GGO46070.1"/>
    <property type="molecule type" value="Genomic_DNA"/>
</dbReference>
<accession>A0ABQ2M1K4</accession>
<dbReference type="InterPro" id="IPR023210">
    <property type="entry name" value="NADP_OxRdtase_dom"/>
</dbReference>
<keyword evidence="2" id="KW-0521">NADP</keyword>
<dbReference type="InterPro" id="IPR036812">
    <property type="entry name" value="NAD(P)_OxRdtase_dom_sf"/>
</dbReference>
<comment type="caution">
    <text evidence="5">The sequence shown here is derived from an EMBL/GenBank/DDBJ whole genome shotgun (WGS) entry which is preliminary data.</text>
</comment>
<evidence type="ECO:0000256" key="1">
    <source>
        <dbReference type="ARBA" id="ARBA00007905"/>
    </source>
</evidence>
<evidence type="ECO:0000256" key="3">
    <source>
        <dbReference type="ARBA" id="ARBA00023002"/>
    </source>
</evidence>
<feature type="domain" description="NADP-dependent oxidoreductase" evidence="4">
    <location>
        <begin position="41"/>
        <end position="285"/>
    </location>
</feature>
<evidence type="ECO:0000256" key="2">
    <source>
        <dbReference type="ARBA" id="ARBA00022857"/>
    </source>
</evidence>
<sequence length="301" mass="32445">MVTQRYAQLSGTGTNIGNNIYSNTGNNDDGTVLPAVQIPLIGLGTWPLTGADCTEAVASALEAGYRHVDTAENYRNEDAVGRAVVGSGISRDEVFVTSKFNREWHGPVDTVRAGLEAGLERAGLDYFDLYLVHWPNPGLDRYVQACESLAELTESGLIRSWGVSNFTPAHLQRVLEAGLVPSVNQIHCQPTDAQPDVQEANTAAGVLTAAYTPIGRGSELLGRPEITSIASRLGRTPAQVVLRWHVQQGRIAIPKSADPQRQRENLDVFSFELTVDDLAAVDALDAGVPSETRQDAETFGH</sequence>
<dbReference type="PROSITE" id="PS00798">
    <property type="entry name" value="ALDOKETO_REDUCTASE_1"/>
    <property type="match status" value="1"/>
</dbReference>
<dbReference type="Gene3D" id="3.20.20.100">
    <property type="entry name" value="NADP-dependent oxidoreductase domain"/>
    <property type="match status" value="1"/>
</dbReference>
<dbReference type="PRINTS" id="PR00069">
    <property type="entry name" value="ALDKETRDTASE"/>
</dbReference>
<keyword evidence="6" id="KW-1185">Reference proteome</keyword>
<dbReference type="Proteomes" id="UP000642509">
    <property type="component" value="Unassembled WGS sequence"/>
</dbReference>
<gene>
    <name evidence="5" type="ORF">GCM10010977_20190</name>
</gene>
<dbReference type="SUPFAM" id="SSF51430">
    <property type="entry name" value="NAD(P)-linked oxidoreductase"/>
    <property type="match status" value="1"/>
</dbReference>
<proteinExistence type="inferred from homology"/>
<dbReference type="InterPro" id="IPR020471">
    <property type="entry name" value="AKR"/>
</dbReference>